<dbReference type="GO" id="GO:0003700">
    <property type="term" value="F:DNA-binding transcription factor activity"/>
    <property type="evidence" value="ECO:0007669"/>
    <property type="project" value="InterPro"/>
</dbReference>
<evidence type="ECO:0000256" key="2">
    <source>
        <dbReference type="ARBA" id="ARBA00023125"/>
    </source>
</evidence>
<dbReference type="PROSITE" id="PS50995">
    <property type="entry name" value="HTH_MARR_2"/>
    <property type="match status" value="1"/>
</dbReference>
<feature type="domain" description="HTH marR-type" evidence="4">
    <location>
        <begin position="1"/>
        <end position="134"/>
    </location>
</feature>
<name>A0A7W3TU20_9LACO</name>
<gene>
    <name evidence="5" type="ORF">H5S40_11220</name>
</gene>
<dbReference type="RefSeq" id="WP_182599202.1">
    <property type="nucleotide sequence ID" value="NZ_JACIVC010000072.1"/>
</dbReference>
<dbReference type="GO" id="GO:0003677">
    <property type="term" value="F:DNA binding"/>
    <property type="evidence" value="ECO:0007669"/>
    <property type="project" value="UniProtKB-KW"/>
</dbReference>
<reference evidence="5 6" key="1">
    <citation type="submission" date="2020-07" db="EMBL/GenBank/DDBJ databases">
        <title>Description of Limosilactobacillus balticus sp. nov., Limosilactobacillus agrestis sp. nov., Limosilactobacillus albertensis sp. nov., Limosilactobacillus rudii sp. nov., Limosilactobacillus fastidiosus sp. nov., five novel Limosilactobacillus species isolated from the vertebrate gastrointestinal tract, and proposal of 6 subspecies of Limosilactobacillus reuteri adapted to the gastrointestinal tract of specific vertebrate hosts.</title>
        <authorList>
            <person name="Li F."/>
            <person name="Cheng C."/>
            <person name="Zheng J."/>
            <person name="Quevedo R.M."/>
            <person name="Li J."/>
            <person name="Roos S."/>
            <person name="Gaenzle M.G."/>
            <person name="Walter J."/>
        </authorList>
    </citation>
    <scope>NUCLEOTIDE SEQUENCE [LARGE SCALE GENOMIC DNA]</scope>
    <source>
        <strain evidence="5 6">RRLNB_1_1</strain>
    </source>
</reference>
<dbReference type="PANTHER" id="PTHR42756:SF1">
    <property type="entry name" value="TRANSCRIPTIONAL REPRESSOR OF EMRAB OPERON"/>
    <property type="match status" value="1"/>
</dbReference>
<evidence type="ECO:0000313" key="6">
    <source>
        <dbReference type="Proteomes" id="UP000518316"/>
    </source>
</evidence>
<dbReference type="InterPro" id="IPR036388">
    <property type="entry name" value="WH-like_DNA-bd_sf"/>
</dbReference>
<dbReference type="InterPro" id="IPR036390">
    <property type="entry name" value="WH_DNA-bd_sf"/>
</dbReference>
<proteinExistence type="predicted"/>
<dbReference type="Proteomes" id="UP000518316">
    <property type="component" value="Unassembled WGS sequence"/>
</dbReference>
<keyword evidence="1" id="KW-0805">Transcription regulation</keyword>
<evidence type="ECO:0000259" key="4">
    <source>
        <dbReference type="PROSITE" id="PS50995"/>
    </source>
</evidence>
<sequence>MLMGRLIKQANNAINQRMNAFAQQYGLTGTQMSVINFLDHFPGNTCAQREIEREFDIKRSTTTILLQRMEKKGLITRQPSPTNQQSKIVSLTSSGEELIPIVNDYIEKSEICLTDGFDKDSIKKIKQFLQEVNERLNE</sequence>
<accession>A0A7W3TU20</accession>
<evidence type="ECO:0000256" key="1">
    <source>
        <dbReference type="ARBA" id="ARBA00023015"/>
    </source>
</evidence>
<dbReference type="EMBL" id="JACIVC010000072">
    <property type="protein sequence ID" value="MBB1070713.1"/>
    <property type="molecule type" value="Genomic_DNA"/>
</dbReference>
<keyword evidence="3" id="KW-0804">Transcription</keyword>
<keyword evidence="2" id="KW-0238">DNA-binding</keyword>
<comment type="caution">
    <text evidence="5">The sequence shown here is derived from an EMBL/GenBank/DDBJ whole genome shotgun (WGS) entry which is preliminary data.</text>
</comment>
<protein>
    <submittedName>
        <fullName evidence="5">Winged helix-turn-helix transcriptional regulator</fullName>
    </submittedName>
</protein>
<dbReference type="PRINTS" id="PR00598">
    <property type="entry name" value="HTHMARR"/>
</dbReference>
<dbReference type="Pfam" id="PF12802">
    <property type="entry name" value="MarR_2"/>
    <property type="match status" value="1"/>
</dbReference>
<dbReference type="SMART" id="SM00347">
    <property type="entry name" value="HTH_MARR"/>
    <property type="match status" value="1"/>
</dbReference>
<evidence type="ECO:0000256" key="3">
    <source>
        <dbReference type="ARBA" id="ARBA00023163"/>
    </source>
</evidence>
<dbReference type="AlphaFoldDB" id="A0A7W3TU20"/>
<organism evidence="5 6">
    <name type="scientific">Limosilactobacillus albertensis</name>
    <dbReference type="NCBI Taxonomy" id="2759752"/>
    <lineage>
        <taxon>Bacteria</taxon>
        <taxon>Bacillati</taxon>
        <taxon>Bacillota</taxon>
        <taxon>Bacilli</taxon>
        <taxon>Lactobacillales</taxon>
        <taxon>Lactobacillaceae</taxon>
        <taxon>Limosilactobacillus</taxon>
    </lineage>
</organism>
<evidence type="ECO:0000313" key="5">
    <source>
        <dbReference type="EMBL" id="MBB1070713.1"/>
    </source>
</evidence>
<keyword evidence="6" id="KW-1185">Reference proteome</keyword>
<dbReference type="SUPFAM" id="SSF46785">
    <property type="entry name" value="Winged helix' DNA-binding domain"/>
    <property type="match status" value="1"/>
</dbReference>
<dbReference type="PANTHER" id="PTHR42756">
    <property type="entry name" value="TRANSCRIPTIONAL REGULATOR, MARR"/>
    <property type="match status" value="1"/>
</dbReference>
<dbReference type="InterPro" id="IPR000835">
    <property type="entry name" value="HTH_MarR-typ"/>
</dbReference>
<dbReference type="Gene3D" id="1.10.10.10">
    <property type="entry name" value="Winged helix-like DNA-binding domain superfamily/Winged helix DNA-binding domain"/>
    <property type="match status" value="1"/>
</dbReference>